<dbReference type="InterPro" id="IPR019734">
    <property type="entry name" value="TPR_rpt"/>
</dbReference>
<dbReference type="Gene3D" id="1.25.40.10">
    <property type="entry name" value="Tetratricopeptide repeat domain"/>
    <property type="match status" value="1"/>
</dbReference>
<proteinExistence type="predicted"/>
<feature type="chain" id="PRO_5012585281" evidence="4">
    <location>
        <begin position="38"/>
        <end position="260"/>
    </location>
</feature>
<dbReference type="Pfam" id="PF13414">
    <property type="entry name" value="TPR_11"/>
    <property type="match status" value="1"/>
</dbReference>
<gene>
    <name evidence="5" type="ORF">COB13_12000</name>
</gene>
<comment type="caution">
    <text evidence="5">The sequence shown here is derived from an EMBL/GenBank/DDBJ whole genome shotgun (WGS) entry which is preliminary data.</text>
</comment>
<sequence>MYARTNGSNSRSKFKTTRLVGLFCAAAMLLVSCTSFSSQTDNPQRIKPTGNPAVDRQAQAFQNVRLWGKAYDADGNNIINIIGYAKALSGIGSEGRAIKVLEDGAAKYPKDAGIMRTHAKILSKQGLIGPALRKMQAALKHAPNEWRLYNDIGELHSKMGEQSLAIDAFKRALKLDPNNPNIHTNMGVTYMFNKQLILAEKHLNIAVSHPNATAKMRQNYAFTLGLQGKYKAARKMFLQDLTLKQVNSNIAQLKAINGDK</sequence>
<feature type="signal peptide" evidence="4">
    <location>
        <begin position="1"/>
        <end position="37"/>
    </location>
</feature>
<reference key="1">
    <citation type="submission" date="2017-08" db="EMBL/GenBank/DDBJ databases">
        <title>A dynamic microbial community with high functional redundancy inhabits the cold, oxic subseafloor aquifer.</title>
        <authorList>
            <person name="Tully B.J."/>
            <person name="Wheat C.G."/>
            <person name="Glazer B.T."/>
            <person name="Huber J.A."/>
        </authorList>
    </citation>
    <scope>NUCLEOTIDE SEQUENCE [LARGE SCALE GENOMIC DNA]</scope>
</reference>
<accession>A0A2A4YX53</accession>
<evidence type="ECO:0000256" key="2">
    <source>
        <dbReference type="ARBA" id="ARBA00022803"/>
    </source>
</evidence>
<evidence type="ECO:0000256" key="4">
    <source>
        <dbReference type="SAM" id="SignalP"/>
    </source>
</evidence>
<dbReference type="EMBL" id="NVUS01000016">
    <property type="protein sequence ID" value="PCI99346.1"/>
    <property type="molecule type" value="Genomic_DNA"/>
</dbReference>
<evidence type="ECO:0000256" key="3">
    <source>
        <dbReference type="PROSITE-ProRule" id="PRU00339"/>
    </source>
</evidence>
<feature type="repeat" description="TPR" evidence="3">
    <location>
        <begin position="146"/>
        <end position="179"/>
    </location>
</feature>
<dbReference type="AlphaFoldDB" id="A0A2A4YX53"/>
<dbReference type="SMART" id="SM00028">
    <property type="entry name" value="TPR"/>
    <property type="match status" value="3"/>
</dbReference>
<evidence type="ECO:0000313" key="5">
    <source>
        <dbReference type="EMBL" id="PCI99346.1"/>
    </source>
</evidence>
<keyword evidence="1" id="KW-0677">Repeat</keyword>
<dbReference type="PANTHER" id="PTHR45586">
    <property type="entry name" value="TPR REPEAT-CONTAINING PROTEIN PA4667"/>
    <property type="match status" value="1"/>
</dbReference>
<dbReference type="InterPro" id="IPR011990">
    <property type="entry name" value="TPR-like_helical_dom_sf"/>
</dbReference>
<dbReference type="PROSITE" id="PS51257">
    <property type="entry name" value="PROKAR_LIPOPROTEIN"/>
    <property type="match status" value="1"/>
</dbReference>
<organism evidence="5">
    <name type="scientific">OCS116 cluster bacterium</name>
    <dbReference type="NCBI Taxonomy" id="2030921"/>
    <lineage>
        <taxon>Bacteria</taxon>
        <taxon>Pseudomonadati</taxon>
        <taxon>Pseudomonadota</taxon>
        <taxon>Alphaproteobacteria</taxon>
        <taxon>OCS116 cluster</taxon>
    </lineage>
</organism>
<dbReference type="InterPro" id="IPR051012">
    <property type="entry name" value="CellSynth/LPSAsmb/PSIAsmb"/>
</dbReference>
<name>A0A2A4YX53_9PROT</name>
<evidence type="ECO:0000256" key="1">
    <source>
        <dbReference type="ARBA" id="ARBA00022737"/>
    </source>
</evidence>
<keyword evidence="4" id="KW-0732">Signal</keyword>
<reference evidence="5" key="2">
    <citation type="journal article" date="2018" name="ISME J.">
        <title>A dynamic microbial community with high functional redundancy inhabits the cold, oxic subseafloor aquifer.</title>
        <authorList>
            <person name="Tully B.J."/>
            <person name="Wheat C.G."/>
            <person name="Glazer B.T."/>
            <person name="Huber J.A."/>
        </authorList>
    </citation>
    <scope>NUCLEOTIDE SEQUENCE</scope>
    <source>
        <strain evidence="5">NORP83</strain>
    </source>
</reference>
<dbReference type="PANTHER" id="PTHR45586:SF1">
    <property type="entry name" value="LIPOPOLYSACCHARIDE ASSEMBLY PROTEIN B"/>
    <property type="match status" value="1"/>
</dbReference>
<dbReference type="PROSITE" id="PS50293">
    <property type="entry name" value="TPR_REGION"/>
    <property type="match status" value="1"/>
</dbReference>
<dbReference type="PROSITE" id="PS50005">
    <property type="entry name" value="TPR"/>
    <property type="match status" value="1"/>
</dbReference>
<protein>
    <submittedName>
        <fullName evidence="5">Uncharacterized protein</fullName>
    </submittedName>
</protein>
<dbReference type="SUPFAM" id="SSF48452">
    <property type="entry name" value="TPR-like"/>
    <property type="match status" value="1"/>
</dbReference>
<keyword evidence="2 3" id="KW-0802">TPR repeat</keyword>